<organism evidence="10 11">
    <name type="scientific">Romanomermis culicivorax</name>
    <name type="common">Nematode worm</name>
    <dbReference type="NCBI Taxonomy" id="13658"/>
    <lineage>
        <taxon>Eukaryota</taxon>
        <taxon>Metazoa</taxon>
        <taxon>Ecdysozoa</taxon>
        <taxon>Nematoda</taxon>
        <taxon>Enoplea</taxon>
        <taxon>Dorylaimia</taxon>
        <taxon>Mermithida</taxon>
        <taxon>Mermithoidea</taxon>
        <taxon>Mermithidae</taxon>
        <taxon>Romanomermis</taxon>
    </lineage>
</organism>
<proteinExistence type="inferred from homology"/>
<evidence type="ECO:0000313" key="11">
    <source>
        <dbReference type="WBParaSite" id="nRc.2.0.1.t38904-RA"/>
    </source>
</evidence>
<sequence>ELEDREDRKRREAERQEQAKLREEQEKREESAREEAEKRAKEEKERRELEEYKLLKQSFAVEDEGFDVDESQNSENMLQEFLAFVKKSKVVNIDELAGHFKIRPQDAVDRLKTFVAENLLTGVMDDRGKFIYITEDELSAVAKFINQRGRVSVAELVEYSNKLINLEPEMISG</sequence>
<evidence type="ECO:0000256" key="2">
    <source>
        <dbReference type="ARBA" id="ARBA00009829"/>
    </source>
</evidence>
<dbReference type="WBParaSite" id="nRc.2.0.1.t38904-RA">
    <property type="protein sequence ID" value="nRc.2.0.1.t38904-RA"/>
    <property type="gene ID" value="nRc.2.0.1.g38904"/>
</dbReference>
<evidence type="ECO:0000256" key="4">
    <source>
        <dbReference type="ARBA" id="ARBA00022692"/>
    </source>
</evidence>
<evidence type="ECO:0000256" key="1">
    <source>
        <dbReference type="ARBA" id="ARBA00004389"/>
    </source>
</evidence>
<dbReference type="InterPro" id="IPR019153">
    <property type="entry name" value="DDRGK_dom-contain"/>
</dbReference>
<evidence type="ECO:0000256" key="6">
    <source>
        <dbReference type="ARBA" id="ARBA00022824"/>
    </source>
</evidence>
<evidence type="ECO:0000256" key="8">
    <source>
        <dbReference type="ARBA" id="ARBA00023136"/>
    </source>
</evidence>
<evidence type="ECO:0000256" key="3">
    <source>
        <dbReference type="ARBA" id="ARBA00018218"/>
    </source>
</evidence>
<dbReference type="PANTHER" id="PTHR48176">
    <property type="entry name" value="DDRGK DOMAIN-CONTAINING PROTEIN 1"/>
    <property type="match status" value="1"/>
</dbReference>
<dbReference type="Pfam" id="PF09756">
    <property type="entry name" value="DDRGK"/>
    <property type="match status" value="1"/>
</dbReference>
<reference evidence="11" key="1">
    <citation type="submission" date="2022-11" db="UniProtKB">
        <authorList>
            <consortium name="WormBaseParasite"/>
        </authorList>
    </citation>
    <scope>IDENTIFICATION</scope>
</reference>
<comment type="subcellular location">
    <subcellularLocation>
        <location evidence="1">Endoplasmic reticulum membrane</location>
        <topology evidence="1">Single-pass membrane protein</topology>
    </subcellularLocation>
</comment>
<dbReference type="SUPFAM" id="SSF46785">
    <property type="entry name" value="Winged helix' DNA-binding domain"/>
    <property type="match status" value="1"/>
</dbReference>
<evidence type="ECO:0000256" key="9">
    <source>
        <dbReference type="SAM" id="MobiDB-lite"/>
    </source>
</evidence>
<dbReference type="FunFam" id="1.10.10.10:FF:000143">
    <property type="entry name" value="DDRGK domain-containing protein 1"/>
    <property type="match status" value="1"/>
</dbReference>
<evidence type="ECO:0000313" key="10">
    <source>
        <dbReference type="Proteomes" id="UP000887565"/>
    </source>
</evidence>
<dbReference type="SMART" id="SM01128">
    <property type="entry name" value="DDRGK"/>
    <property type="match status" value="1"/>
</dbReference>
<keyword evidence="10" id="KW-1185">Reference proteome</keyword>
<dbReference type="InterPro" id="IPR050899">
    <property type="entry name" value="DDRGK_domain-containing"/>
</dbReference>
<dbReference type="OMA" id="DHIMASK"/>
<dbReference type="InterPro" id="IPR036390">
    <property type="entry name" value="WH_DNA-bd_sf"/>
</dbReference>
<comment type="similarity">
    <text evidence="2">Belongs to the DDRGK1 family.</text>
</comment>
<evidence type="ECO:0000256" key="5">
    <source>
        <dbReference type="ARBA" id="ARBA00022786"/>
    </source>
</evidence>
<keyword evidence="6" id="KW-0256">Endoplasmic reticulum</keyword>
<dbReference type="GO" id="GO:0044389">
    <property type="term" value="F:ubiquitin-like protein ligase binding"/>
    <property type="evidence" value="ECO:0007669"/>
    <property type="project" value="TreeGrafter"/>
</dbReference>
<evidence type="ECO:0000256" key="7">
    <source>
        <dbReference type="ARBA" id="ARBA00022989"/>
    </source>
</evidence>
<dbReference type="AlphaFoldDB" id="A0A915KJG7"/>
<keyword evidence="4" id="KW-0812">Transmembrane</keyword>
<dbReference type="Gene3D" id="1.10.10.10">
    <property type="entry name" value="Winged helix-like DNA-binding domain superfamily/Winged helix DNA-binding domain"/>
    <property type="match status" value="1"/>
</dbReference>
<dbReference type="InterPro" id="IPR036388">
    <property type="entry name" value="WH-like_DNA-bd_sf"/>
</dbReference>
<protein>
    <recommendedName>
        <fullName evidence="3">DDRGK domain-containing protein 1</fullName>
    </recommendedName>
</protein>
<dbReference type="PANTHER" id="PTHR48176:SF1">
    <property type="entry name" value="DDRGK DOMAIN-CONTAINING PROTEIN 1"/>
    <property type="match status" value="1"/>
</dbReference>
<feature type="region of interest" description="Disordered" evidence="9">
    <location>
        <begin position="1"/>
        <end position="47"/>
    </location>
</feature>
<name>A0A915KJG7_ROMCU</name>
<keyword evidence="8" id="KW-0472">Membrane</keyword>
<dbReference type="GO" id="GO:0005789">
    <property type="term" value="C:endoplasmic reticulum membrane"/>
    <property type="evidence" value="ECO:0007669"/>
    <property type="project" value="UniProtKB-SubCell"/>
</dbReference>
<keyword evidence="7" id="KW-1133">Transmembrane helix</keyword>
<dbReference type="Proteomes" id="UP000887565">
    <property type="component" value="Unplaced"/>
</dbReference>
<keyword evidence="5" id="KW-0833">Ubl conjugation pathway</keyword>
<accession>A0A915KJG7</accession>